<sequence>MNWTNVLICGTIGSAFSAVKYFTSKQKSKTISALAFIALSITIYLFSPYISNIAKASKLEEKYKENQLLNTISKKHPDEFKEFINNSKKAVYNHEPQTTIDAYTISLIRRVFSKHLNTASDEAIFKLITTQRDIYQILLKEHPGDIVKFELNQLDDSVVNLEESYPHLMEQIQKIQEEVILSENTVKTPIDTTLAKKKMASIYSSLEKKFGEQNVFMTFSFPNSLPAATSAEIIVSYYQALLDSGKENTALIVKYSMAT</sequence>
<evidence type="ECO:0000313" key="2">
    <source>
        <dbReference type="EMBL" id="KTD46080.1"/>
    </source>
</evidence>
<dbReference type="OrthoDB" id="5645942at2"/>
<evidence type="ECO:0000313" key="3">
    <source>
        <dbReference type="Proteomes" id="UP000054618"/>
    </source>
</evidence>
<keyword evidence="1" id="KW-0472">Membrane</keyword>
<feature type="transmembrane region" description="Helical" evidence="1">
    <location>
        <begin position="30"/>
        <end position="50"/>
    </location>
</feature>
<keyword evidence="3" id="KW-1185">Reference proteome</keyword>
<accession>A0A0W0XP18</accession>
<dbReference type="EMBL" id="LNYS01000024">
    <property type="protein sequence ID" value="KTD46080.1"/>
    <property type="molecule type" value="Genomic_DNA"/>
</dbReference>
<dbReference type="PATRIC" id="fig|45073.5.peg.2732"/>
<organism evidence="2 3">
    <name type="scientific">Legionella quinlivanii</name>
    <dbReference type="NCBI Taxonomy" id="45073"/>
    <lineage>
        <taxon>Bacteria</taxon>
        <taxon>Pseudomonadati</taxon>
        <taxon>Pseudomonadota</taxon>
        <taxon>Gammaproteobacteria</taxon>
        <taxon>Legionellales</taxon>
        <taxon>Legionellaceae</taxon>
        <taxon>Legionella</taxon>
    </lineage>
</organism>
<reference evidence="2 3" key="1">
    <citation type="submission" date="2015-11" db="EMBL/GenBank/DDBJ databases">
        <title>Genomic analysis of 38 Legionella species identifies large and diverse effector repertoires.</title>
        <authorList>
            <person name="Burstein D."/>
            <person name="Amaro F."/>
            <person name="Zusman T."/>
            <person name="Lifshitz Z."/>
            <person name="Cohen O."/>
            <person name="Gilbert J.A."/>
            <person name="Pupko T."/>
            <person name="Shuman H.A."/>
            <person name="Segal G."/>
        </authorList>
    </citation>
    <scope>NUCLEOTIDE SEQUENCE [LARGE SCALE GENOMIC DNA]</scope>
    <source>
        <strain evidence="2 3">CDC#1442-AUS-E</strain>
    </source>
</reference>
<gene>
    <name evidence="2" type="ORF">Lqui_2570</name>
</gene>
<name>A0A0W0XP18_9GAMM</name>
<protein>
    <submittedName>
        <fullName evidence="2">Uncharacterized protein</fullName>
    </submittedName>
</protein>
<proteinExistence type="predicted"/>
<keyword evidence="1" id="KW-0812">Transmembrane</keyword>
<dbReference type="RefSeq" id="WP_058508642.1">
    <property type="nucleotide sequence ID" value="NZ_CAAAIK010000012.1"/>
</dbReference>
<dbReference type="Proteomes" id="UP000054618">
    <property type="component" value="Unassembled WGS sequence"/>
</dbReference>
<comment type="caution">
    <text evidence="2">The sequence shown here is derived from an EMBL/GenBank/DDBJ whole genome shotgun (WGS) entry which is preliminary data.</text>
</comment>
<keyword evidence="1" id="KW-1133">Transmembrane helix</keyword>
<dbReference type="AlphaFoldDB" id="A0A0W0XP18"/>
<evidence type="ECO:0000256" key="1">
    <source>
        <dbReference type="SAM" id="Phobius"/>
    </source>
</evidence>
<dbReference type="STRING" id="45073.Lqui_2570"/>